<keyword evidence="2" id="KW-0614">Plasmid</keyword>
<sequence length="273" mass="29179">MGTLSARPRQRETEGGGPGSCRQLPKPPQAKPSPDPCVRFVPITVTTSPDTESYGDATMLSDPAAAAWVAAGRPAVDAPAPVAGRCGRCGEDGPTVTSSRIISEKFTGFDAWPFGSRRLCVPCAWAYSRQPTTQPPLLITPTAVEEYSTGAELTELLAGGPLSSSRAVVLPTARRRHILPTAEWGHLATDGLVIPWDTAAAALLTDLAWLRASVGATWPQLSLPAPPHRLLQTLPRDQWPRILAAWPALQRWRIVPPLWAAARILTNPPAPPP</sequence>
<proteinExistence type="predicted"/>
<accession>A0A5Q5BTF5</accession>
<dbReference type="EMBL" id="CP000385">
    <property type="protein sequence ID" value="ABG11717.1"/>
    <property type="molecule type" value="Genomic_DNA"/>
</dbReference>
<name>A0A5Q5BTF5_MYCSS</name>
<geneLocation type="plasmid" evidence="2">
    <name>Plasmid1</name>
</geneLocation>
<organism evidence="2">
    <name type="scientific">Mycobacterium sp. (strain MCS)</name>
    <dbReference type="NCBI Taxonomy" id="164756"/>
    <lineage>
        <taxon>Bacteria</taxon>
        <taxon>Bacillati</taxon>
        <taxon>Actinomycetota</taxon>
        <taxon>Actinomycetes</taxon>
        <taxon>Mycobacteriales</taxon>
        <taxon>Mycobacteriaceae</taxon>
        <taxon>Mycobacterium</taxon>
    </lineage>
</organism>
<gene>
    <name evidence="2" type="ordered locus">Mmcs_5617</name>
</gene>
<feature type="region of interest" description="Disordered" evidence="1">
    <location>
        <begin position="1"/>
        <end position="36"/>
    </location>
</feature>
<evidence type="ECO:0000256" key="1">
    <source>
        <dbReference type="SAM" id="MobiDB-lite"/>
    </source>
</evidence>
<protein>
    <submittedName>
        <fullName evidence="2">Uncharacterized protein</fullName>
    </submittedName>
</protein>
<dbReference type="AlphaFoldDB" id="A0A5Q5BTF5"/>
<reference evidence="2" key="1">
    <citation type="submission" date="2006-06" db="EMBL/GenBank/DDBJ databases">
        <title>Complete sequence of plasmid of Mycobacterium sp. MCS.</title>
        <authorList>
            <consortium name="US DOE Joint Genome Institute"/>
            <person name="Copeland A."/>
            <person name="Lucas S."/>
            <person name="Lapidus A."/>
            <person name="Barry K."/>
            <person name="Detter J.C."/>
            <person name="Glavina del Rio T."/>
            <person name="Hammon N."/>
            <person name="Israni S."/>
            <person name="Dalin E."/>
            <person name="Tice H."/>
            <person name="Pitluck S."/>
            <person name="Martinez M."/>
            <person name="Schmutz J."/>
            <person name="Larimer F."/>
            <person name="Land M."/>
            <person name="Hauser L."/>
            <person name="Kyrpides N."/>
            <person name="Kim E."/>
            <person name="Miller C.D."/>
            <person name="Hughes J.E."/>
            <person name="Anderson A.J."/>
            <person name="Sims R.C."/>
            <person name="Richardson P."/>
        </authorList>
    </citation>
    <scope>NUCLEOTIDE SEQUENCE [LARGE SCALE GENOMIC DNA]</scope>
    <source>
        <strain evidence="2">MCS</strain>
        <plasmid evidence="2">Plasmid1</plasmid>
    </source>
</reference>
<feature type="compositionally biased region" description="Pro residues" evidence="1">
    <location>
        <begin position="25"/>
        <end position="35"/>
    </location>
</feature>
<evidence type="ECO:0000313" key="2">
    <source>
        <dbReference type="EMBL" id="ABG11717.1"/>
    </source>
</evidence>
<dbReference type="KEGG" id="mmc:Mmcs_5617"/>